<dbReference type="KEGG" id="spar:SPRG_08454"/>
<gene>
    <name evidence="5" type="ORF">SPRG_08454</name>
</gene>
<dbReference type="GeneID" id="24130673"/>
<dbReference type="AlphaFoldDB" id="A0A067C6F1"/>
<dbReference type="OrthoDB" id="440325at2759"/>
<dbReference type="InterPro" id="IPR012394">
    <property type="entry name" value="Aldehyde_DH_NAD(P)"/>
</dbReference>
<dbReference type="RefSeq" id="XP_012203089.1">
    <property type="nucleotide sequence ID" value="XM_012347699.1"/>
</dbReference>
<keyword evidence="3" id="KW-0812">Transmembrane</keyword>
<dbReference type="PANTHER" id="PTHR43570">
    <property type="entry name" value="ALDEHYDE DEHYDROGENASE"/>
    <property type="match status" value="1"/>
</dbReference>
<dbReference type="Gene3D" id="3.40.605.10">
    <property type="entry name" value="Aldehyde Dehydrogenase, Chain A, domain 1"/>
    <property type="match status" value="1"/>
</dbReference>
<dbReference type="SUPFAM" id="SSF53720">
    <property type="entry name" value="ALDH-like"/>
    <property type="match status" value="1"/>
</dbReference>
<evidence type="ECO:0000259" key="4">
    <source>
        <dbReference type="Pfam" id="PF00171"/>
    </source>
</evidence>
<evidence type="ECO:0000313" key="5">
    <source>
        <dbReference type="EMBL" id="KDO26093.1"/>
    </source>
</evidence>
<dbReference type="InterPro" id="IPR016163">
    <property type="entry name" value="Ald_DH_C"/>
</dbReference>
<dbReference type="OMA" id="MKDQKVP"/>
<protein>
    <recommendedName>
        <fullName evidence="4">Aldehyde dehydrogenase domain-containing protein</fullName>
    </recommendedName>
</protein>
<dbReference type="InterPro" id="IPR016162">
    <property type="entry name" value="Ald_DH_N"/>
</dbReference>
<evidence type="ECO:0000256" key="3">
    <source>
        <dbReference type="SAM" id="Phobius"/>
    </source>
</evidence>
<dbReference type="Pfam" id="PF00171">
    <property type="entry name" value="Aldedh"/>
    <property type="match status" value="1"/>
</dbReference>
<comment type="similarity">
    <text evidence="1">Belongs to the aldehyde dehydrogenase family.</text>
</comment>
<evidence type="ECO:0000256" key="2">
    <source>
        <dbReference type="ARBA" id="ARBA00023002"/>
    </source>
</evidence>
<feature type="domain" description="Aldehyde dehydrogenase" evidence="4">
    <location>
        <begin position="92"/>
        <end position="437"/>
    </location>
</feature>
<keyword evidence="3" id="KW-1133">Transmembrane helix</keyword>
<organism evidence="5 6">
    <name type="scientific">Saprolegnia parasitica (strain CBS 223.65)</name>
    <dbReference type="NCBI Taxonomy" id="695850"/>
    <lineage>
        <taxon>Eukaryota</taxon>
        <taxon>Sar</taxon>
        <taxon>Stramenopiles</taxon>
        <taxon>Oomycota</taxon>
        <taxon>Saprolegniomycetes</taxon>
        <taxon>Saprolegniales</taxon>
        <taxon>Saprolegniaceae</taxon>
        <taxon>Saprolegnia</taxon>
    </lineage>
</organism>
<reference evidence="5 6" key="1">
    <citation type="journal article" date="2013" name="PLoS Genet.">
        <title>Distinctive expansion of potential virulence genes in the genome of the oomycete fish pathogen Saprolegnia parasitica.</title>
        <authorList>
            <person name="Jiang R.H."/>
            <person name="de Bruijn I."/>
            <person name="Haas B.J."/>
            <person name="Belmonte R."/>
            <person name="Lobach L."/>
            <person name="Christie J."/>
            <person name="van den Ackerveken G."/>
            <person name="Bottin A."/>
            <person name="Bulone V."/>
            <person name="Diaz-Moreno S.M."/>
            <person name="Dumas B."/>
            <person name="Fan L."/>
            <person name="Gaulin E."/>
            <person name="Govers F."/>
            <person name="Grenville-Briggs L.J."/>
            <person name="Horner N.R."/>
            <person name="Levin J.Z."/>
            <person name="Mammella M."/>
            <person name="Meijer H.J."/>
            <person name="Morris P."/>
            <person name="Nusbaum C."/>
            <person name="Oome S."/>
            <person name="Phillips A.J."/>
            <person name="van Rooyen D."/>
            <person name="Rzeszutek E."/>
            <person name="Saraiva M."/>
            <person name="Secombes C.J."/>
            <person name="Seidl M.F."/>
            <person name="Snel B."/>
            <person name="Stassen J.H."/>
            <person name="Sykes S."/>
            <person name="Tripathy S."/>
            <person name="van den Berg H."/>
            <person name="Vega-Arreguin J.C."/>
            <person name="Wawra S."/>
            <person name="Young S.K."/>
            <person name="Zeng Q."/>
            <person name="Dieguez-Uribeondo J."/>
            <person name="Russ C."/>
            <person name="Tyler B.M."/>
            <person name="van West P."/>
        </authorList>
    </citation>
    <scope>NUCLEOTIDE SEQUENCE [LARGE SCALE GENOMIC DNA]</scope>
    <source>
        <strain evidence="5 6">CBS 223.65</strain>
    </source>
</reference>
<dbReference type="PANTHER" id="PTHR43570:SF16">
    <property type="entry name" value="ALDEHYDE DEHYDROGENASE TYPE III, ISOFORM Q"/>
    <property type="match status" value="1"/>
</dbReference>
<proteinExistence type="inferred from homology"/>
<name>A0A067C6F1_SAPPC</name>
<dbReference type="Proteomes" id="UP000030745">
    <property type="component" value="Unassembled WGS sequence"/>
</dbReference>
<feature type="transmembrane region" description="Helical" evidence="3">
    <location>
        <begin position="491"/>
        <end position="512"/>
    </location>
</feature>
<dbReference type="GO" id="GO:0006081">
    <property type="term" value="P:aldehyde metabolic process"/>
    <property type="evidence" value="ECO:0007669"/>
    <property type="project" value="InterPro"/>
</dbReference>
<keyword evidence="6" id="KW-1185">Reference proteome</keyword>
<dbReference type="EMBL" id="KK583226">
    <property type="protein sequence ID" value="KDO26093.1"/>
    <property type="molecule type" value="Genomic_DNA"/>
</dbReference>
<evidence type="ECO:0000313" key="6">
    <source>
        <dbReference type="Proteomes" id="UP000030745"/>
    </source>
</evidence>
<dbReference type="Gene3D" id="3.40.309.10">
    <property type="entry name" value="Aldehyde Dehydrogenase, Chain A, domain 2"/>
    <property type="match status" value="1"/>
</dbReference>
<dbReference type="VEuPathDB" id="FungiDB:SPRG_08454"/>
<evidence type="ECO:0000256" key="1">
    <source>
        <dbReference type="ARBA" id="ARBA00009986"/>
    </source>
</evidence>
<sequence>MLRTTEATEFPMQAALIPGGYAPPLLVPTTTDAMDANFATLRLSFHAGLTRPLAARRAQLQQLRLLLTDGLVTLQNALLADLHLHPNEVFLTQVAAFLSTIQDHLDHLASWAAPRRVSTNFFNMPGSSYVCKDPLGICCLFGTWRSPIASMLLPLVACLAAGNCALLRLPLDGTTDHTNAALAFLVDKYLDPSVVRYVSGGLATTSVLLTHAMDLVLCDGVDAMEQRMIAKGAAETLTPVMLGHGGKSPAIVHSDTHLETTARRLVWGAFLHAGQCLSRPDYILVDASIGPVFVAALRDAIVTAFGAVPEASGFFGRLVNDAQFDRLDRLFEADRPFLVHGGACDRAERFYAPSVFDFMDDTRAFETSACMQAVGPTAGPLLLVAYYNDLDQVLARLRAYPTPRALYLFTQSRHVKQLVVANAIAGAMCVNDTVVQETSRHLHRFAALFSQPKCVLYKSSYFDVVQRYPPYTPTRQRLLHAALRPVARTTWIVLGISVALLVLVVALVLGLVL</sequence>
<accession>A0A067C6F1</accession>
<keyword evidence="3" id="KW-0472">Membrane</keyword>
<dbReference type="InterPro" id="IPR015590">
    <property type="entry name" value="Aldehyde_DH_dom"/>
</dbReference>
<dbReference type="GO" id="GO:0005737">
    <property type="term" value="C:cytoplasm"/>
    <property type="evidence" value="ECO:0007669"/>
    <property type="project" value="TreeGrafter"/>
</dbReference>
<keyword evidence="2" id="KW-0560">Oxidoreductase</keyword>
<dbReference type="GO" id="GO:0004029">
    <property type="term" value="F:aldehyde dehydrogenase (NAD+) activity"/>
    <property type="evidence" value="ECO:0007669"/>
    <property type="project" value="TreeGrafter"/>
</dbReference>
<dbReference type="STRING" id="695850.A0A067C6F1"/>
<dbReference type="InterPro" id="IPR016161">
    <property type="entry name" value="Ald_DH/histidinol_DH"/>
</dbReference>